<dbReference type="PANTHER" id="PTHR24401:SF29">
    <property type="entry name" value="SI:CH211-243P7.3-RELATED"/>
    <property type="match status" value="1"/>
</dbReference>
<keyword evidence="3" id="KW-1185">Reference proteome</keyword>
<evidence type="ECO:0000259" key="1">
    <source>
        <dbReference type="Pfam" id="PF20499"/>
    </source>
</evidence>
<gene>
    <name evidence="2" type="ORF">OUZ56_018000</name>
</gene>
<dbReference type="EMBL" id="JAOYFB010000038">
    <property type="protein sequence ID" value="KAK4028532.1"/>
    <property type="molecule type" value="Genomic_DNA"/>
</dbReference>
<organism evidence="2 3">
    <name type="scientific">Daphnia magna</name>
    <dbReference type="NCBI Taxonomy" id="35525"/>
    <lineage>
        <taxon>Eukaryota</taxon>
        <taxon>Metazoa</taxon>
        <taxon>Ecdysozoa</taxon>
        <taxon>Arthropoda</taxon>
        <taxon>Crustacea</taxon>
        <taxon>Branchiopoda</taxon>
        <taxon>Diplostraca</taxon>
        <taxon>Cladocera</taxon>
        <taxon>Anomopoda</taxon>
        <taxon>Daphniidae</taxon>
        <taxon>Daphnia</taxon>
    </lineage>
</organism>
<dbReference type="InterPro" id="IPR046616">
    <property type="entry name" value="DUF6729"/>
</dbReference>
<dbReference type="PANTHER" id="PTHR24401">
    <property type="entry name" value="SI:CH211-243P7.3-RELATED"/>
    <property type="match status" value="1"/>
</dbReference>
<accession>A0ABR0ATU0</accession>
<comment type="caution">
    <text evidence="2">The sequence shown here is derived from an EMBL/GenBank/DDBJ whole genome shotgun (WGS) entry which is preliminary data.</text>
</comment>
<name>A0ABR0ATU0_9CRUS</name>
<reference evidence="2 3" key="1">
    <citation type="journal article" date="2023" name="Nucleic Acids Res.">
        <title>The hologenome of Daphnia magna reveals possible DNA methylation and microbiome-mediated evolution of the host genome.</title>
        <authorList>
            <person name="Chaturvedi A."/>
            <person name="Li X."/>
            <person name="Dhandapani V."/>
            <person name="Marshall H."/>
            <person name="Kissane S."/>
            <person name="Cuenca-Cambronero M."/>
            <person name="Asole G."/>
            <person name="Calvet F."/>
            <person name="Ruiz-Romero M."/>
            <person name="Marangio P."/>
            <person name="Guigo R."/>
            <person name="Rago D."/>
            <person name="Mirbahai L."/>
            <person name="Eastwood N."/>
            <person name="Colbourne J.K."/>
            <person name="Zhou J."/>
            <person name="Mallon E."/>
            <person name="Orsini L."/>
        </authorList>
    </citation>
    <scope>NUCLEOTIDE SEQUENCE [LARGE SCALE GENOMIC DNA]</scope>
    <source>
        <strain evidence="2">LRV0_1</strain>
    </source>
</reference>
<dbReference type="Proteomes" id="UP001234178">
    <property type="component" value="Unassembled WGS sequence"/>
</dbReference>
<protein>
    <recommendedName>
        <fullName evidence="1">DUF6729 domain-containing protein</fullName>
    </recommendedName>
</protein>
<dbReference type="Pfam" id="PF20499">
    <property type="entry name" value="DUF6729"/>
    <property type="match status" value="1"/>
</dbReference>
<evidence type="ECO:0000313" key="3">
    <source>
        <dbReference type="Proteomes" id="UP001234178"/>
    </source>
</evidence>
<proteinExistence type="predicted"/>
<sequence length="1157" mass="130140">MPKQGKSDAEWKTRLREYAEGKFKFGQGQRPPKNSRWAKDIGLIEKCPVLCKTKLFGGISACNCGYHDSFTPPHMSTVAVAKTVVLNDTVSALPAIQQPTHISQSVEVLKAVPTENIQPQVQFVAPDSSSHRSNDYSHRLPIGWLETVDKIDQQWIGQHLFASKGTLVSNLKTWWHPPPIPGPNLKAKPVAEAYFCSRFFLWMPRKMWTFDFKCPACSDSPSLTSKGLYNRVRNVIDLTCRYYLGAEYLECRSCRGTFISHDARLLGQLPDAYQVRFPVILTRKYACDKAVVHLMRARTLGNSPTAVCHDVHEMQTEDWMRRTISYLTDCERHRKSHQQLNLLSCNYRDPPDFKSPPTPKWFLATHIRDVWMRLPWLKASATSVYGEVLKIDSTKKITRKLQGKGAKSASWCTNIGNQRGEILISIMTTSESLSNLSRMADGLVDRYAKALQPNPFVLYTDRDCCKADEEKSKFQRLFHRWENLLVRLDSWHFMRRISKACSNESHPLYGIFMSKLSGAIFEWDEKDVNLLRQAKSNELVLAGLRNPSADAVNKSISKTELAKHCKRRTRGRDTTVHLIENLLLSLKNATDTLGVPLLGGEAWTIWKEQERHVACIQDPEGFQLYTKTGDISKGGILLPVFRCARGTTSLESFHSHLNSFIPGTVANDVHFQAYVLDGIVRWNRERSIAAIDSPGSTLRSFDQKLLLKENSLRSTVLHQSTQPAYHAPAAYTGELFGIDYLYSEIGSSVTLGSNIEIEIEEGLVDDDTLVAPDEESSLDPELDVAVTSFMETTLQVDSHDTQSDIDAENQFVDFKSIEGWDKVAALVALLVEIKGTSISTCDAENIVSSYEQLSPYDKKPISYGRVIRSPRGRFGRTKNAGGHVGVDAMKRCFVSAGCPSLPPSKSRVVEAICVHLFNTIASPQKAPNYISRYGQILQRYNQMKYAVSQSPVITEKTGLALFQINETTLSKWCGKIEMMLYKNNTRVEEVKLLLQGIELPVTNLCSKTPLPLALKRPSQAISPINPVIFEEPIDTTGQANVRRRLEFLPVSSPPLEEVVVDPFIGQQNEDMNVPSTAPPSLSRTTLWRKRKAAVEQGGSSHGKPVQLRKEYSCTKCHKAMTSPGHTQFRGKRFCSESEQKSKEQWLAEMRAVRLASE</sequence>
<feature type="domain" description="DUF6729" evidence="1">
    <location>
        <begin position="144"/>
        <end position="371"/>
    </location>
</feature>
<evidence type="ECO:0000313" key="2">
    <source>
        <dbReference type="EMBL" id="KAK4028532.1"/>
    </source>
</evidence>